<dbReference type="InterPro" id="IPR026444">
    <property type="entry name" value="Secre_tail"/>
</dbReference>
<dbReference type="PANTHER" id="PTHR47466:SF1">
    <property type="entry name" value="METALLOPROTEASE MEP1 (AFU_ORTHOLOGUE AFUA_1G07730)-RELATED"/>
    <property type="match status" value="1"/>
</dbReference>
<keyword evidence="2" id="KW-0645">Protease</keyword>
<evidence type="ECO:0000256" key="4">
    <source>
        <dbReference type="ARBA" id="ARBA00022729"/>
    </source>
</evidence>
<comment type="similarity">
    <text evidence="1">Belongs to the peptidase M43B family.</text>
</comment>
<dbReference type="PROSITE" id="PS50093">
    <property type="entry name" value="PKD"/>
    <property type="match status" value="1"/>
</dbReference>
<dbReference type="InterPro" id="IPR024079">
    <property type="entry name" value="MetalloPept_cat_dom_sf"/>
</dbReference>
<dbReference type="Pfam" id="PF18962">
    <property type="entry name" value="Por_Secre_tail"/>
    <property type="match status" value="1"/>
</dbReference>
<keyword evidence="7" id="KW-0482">Metalloprotease</keyword>
<dbReference type="Pfam" id="PF05572">
    <property type="entry name" value="Peptidase_M43"/>
    <property type="match status" value="1"/>
</dbReference>
<accession>A0A4Z0L7D6</accession>
<evidence type="ECO:0000259" key="9">
    <source>
        <dbReference type="PROSITE" id="PS50093"/>
    </source>
</evidence>
<keyword evidence="6" id="KW-0862">Zinc</keyword>
<evidence type="ECO:0000256" key="7">
    <source>
        <dbReference type="ARBA" id="ARBA00023049"/>
    </source>
</evidence>
<dbReference type="OrthoDB" id="6278496at2"/>
<keyword evidence="3" id="KW-0479">Metal-binding</keyword>
<evidence type="ECO:0000256" key="6">
    <source>
        <dbReference type="ARBA" id="ARBA00022833"/>
    </source>
</evidence>
<dbReference type="GO" id="GO:0008237">
    <property type="term" value="F:metallopeptidase activity"/>
    <property type="evidence" value="ECO:0007669"/>
    <property type="project" value="UniProtKB-KW"/>
</dbReference>
<dbReference type="InterPro" id="IPR008754">
    <property type="entry name" value="Peptidase_M43"/>
</dbReference>
<keyword evidence="5" id="KW-0378">Hydrolase</keyword>
<keyword evidence="4" id="KW-0732">Signal</keyword>
<dbReference type="InterPro" id="IPR035986">
    <property type="entry name" value="PKD_dom_sf"/>
</dbReference>
<name>A0A4Z0L7D6_9FLAO</name>
<dbReference type="Gene3D" id="3.40.390.10">
    <property type="entry name" value="Collagenase (Catalytic Domain)"/>
    <property type="match status" value="1"/>
</dbReference>
<evidence type="ECO:0000256" key="5">
    <source>
        <dbReference type="ARBA" id="ARBA00022801"/>
    </source>
</evidence>
<evidence type="ECO:0000313" key="10">
    <source>
        <dbReference type="EMBL" id="TGD57689.1"/>
    </source>
</evidence>
<dbReference type="PANTHER" id="PTHR47466">
    <property type="match status" value="1"/>
</dbReference>
<dbReference type="Proteomes" id="UP000297407">
    <property type="component" value="Unassembled WGS sequence"/>
</dbReference>
<dbReference type="AlphaFoldDB" id="A0A4Z0L7D6"/>
<evidence type="ECO:0000256" key="1">
    <source>
        <dbReference type="ARBA" id="ARBA00008721"/>
    </source>
</evidence>
<evidence type="ECO:0000313" key="11">
    <source>
        <dbReference type="Proteomes" id="UP000297407"/>
    </source>
</evidence>
<dbReference type="SMART" id="SM00089">
    <property type="entry name" value="PKD"/>
    <property type="match status" value="2"/>
</dbReference>
<dbReference type="EMBL" id="SRLH01000005">
    <property type="protein sequence ID" value="TGD57689.1"/>
    <property type="molecule type" value="Genomic_DNA"/>
</dbReference>
<evidence type="ECO:0000256" key="8">
    <source>
        <dbReference type="ARBA" id="ARBA00023157"/>
    </source>
</evidence>
<reference evidence="10 11" key="1">
    <citation type="submission" date="2019-04" db="EMBL/GenBank/DDBJ databases">
        <title>Flavobacterium sp. strain DS2-A Genome sequencing and assembly.</title>
        <authorList>
            <person name="Kim I."/>
        </authorList>
    </citation>
    <scope>NUCLEOTIDE SEQUENCE [LARGE SCALE GENOMIC DNA]</scope>
    <source>
        <strain evidence="10 11">DS2-A</strain>
    </source>
</reference>
<gene>
    <name evidence="10" type="ORF">E4635_10925</name>
</gene>
<dbReference type="GO" id="GO:0046872">
    <property type="term" value="F:metal ion binding"/>
    <property type="evidence" value="ECO:0007669"/>
    <property type="project" value="UniProtKB-KW"/>
</dbReference>
<dbReference type="InterPro" id="IPR013783">
    <property type="entry name" value="Ig-like_fold"/>
</dbReference>
<organism evidence="10 11">
    <name type="scientific">Flavobacterium humi</name>
    <dbReference type="NCBI Taxonomy" id="2562683"/>
    <lineage>
        <taxon>Bacteria</taxon>
        <taxon>Pseudomonadati</taxon>
        <taxon>Bacteroidota</taxon>
        <taxon>Flavobacteriia</taxon>
        <taxon>Flavobacteriales</taxon>
        <taxon>Flavobacteriaceae</taxon>
        <taxon>Flavobacterium</taxon>
    </lineage>
</organism>
<keyword evidence="11" id="KW-1185">Reference proteome</keyword>
<dbReference type="InterPro" id="IPR022409">
    <property type="entry name" value="PKD/Chitinase_dom"/>
</dbReference>
<dbReference type="InterPro" id="IPR000601">
    <property type="entry name" value="PKD_dom"/>
</dbReference>
<evidence type="ECO:0000256" key="2">
    <source>
        <dbReference type="ARBA" id="ARBA00022670"/>
    </source>
</evidence>
<dbReference type="Gene3D" id="2.60.40.10">
    <property type="entry name" value="Immunoglobulins"/>
    <property type="match status" value="1"/>
</dbReference>
<evidence type="ECO:0000256" key="3">
    <source>
        <dbReference type="ARBA" id="ARBA00022723"/>
    </source>
</evidence>
<proteinExistence type="inferred from homology"/>
<sequence length="1079" mass="116024">MKNLLIVIACFVSFLTYSQENPPKAPCLTGDLLQKLTETFPEVKERLELQDKSIYEEGMQLSRNALAIPPSGSITIPVVVYVVHDGTPLTNISDAQVNAQLLALNNYFLNTGIQFCLATKANTTSPVPVANASDIQTTTGIIHVNNPGLSNHFSSSQSSLVATASPQITKDRYLRIWVVKSIDGNNSGILGYSMYPNTSPVFDGIVMRYDVFGNGNPNLLANYNMGKVLVHEVGHYLALYHTFDGSCSNTSNNCLLDGDHVCDTPAVAAPNFNCVPGTNSCPETPPVLDDLSNYMDYGNHNCQNHFSTGQIQRMLTTLNLYRNTLFESDNIIYTGTCGSSNLLSATISANDFSPCASPTAATSFTAPSAQTYLWDFGDAFSTVANPNTATTQVGSHIYTSAANSPYTVTLTVTGSNGQSKTSSVLVYVTNCTTIANSNSYWYVDAGNGLSFSTGKAVFDPTFPINNSTNVSCNSQCDSSGNLLFYTNKFKVWNNQHALINGTDLMLNTSSSKSNQVLIVPKPPVSGNTITQYYIFTQQSHNSGASDIGFRYNIVNVSGTNATMGALRQPVTLPAGNGFSTATDGALLGSVCISAVKKCDSNDYWIITLLKKGTTPYLVVFSLSSSGLTYQSEQQIVGTTPFLSDSSIYMAPNGNKLFLMHPYGSVSVQCRLFDFNKAQGIVSSSYSIISIPETPLPTYAQMFGAAFSPNSNLLYVTDFYAKKIYQFNINSIAINNSRKEIISTTDGPWTLKNGPDGKIYVAMSNTTNNYQKLGIIHAPDTVATNQDPNACHFSVNGPKTTSFAYRVGPELPNNIDAQQATAYFSPNTTNVISKYITACNTYKFFPNVCGTAFAWTFTNTTLGTSTTSNVTNPTYNFSQNGNYLITLKDINNVTLGTTSIDIITAPIPAISGSSTACLTQTNANVTSNSVGLQAGETGVWSITGGTGTITGPANLESVNVSWSALPGTLSFTMTNAMGCTSTNTKTIAPFCPNLNNQTFTYSDFQIKPNPSTGIFIISSGSYAGKASIEVFDMQGRMVSKESSFDFNKQKTIDLSALQSGVFIVKIFGDDFSNAMQIIKE</sequence>
<dbReference type="RefSeq" id="WP_135526729.1">
    <property type="nucleotide sequence ID" value="NZ_SRLH01000005.1"/>
</dbReference>
<dbReference type="Pfam" id="PF18911">
    <property type="entry name" value="PKD_4"/>
    <property type="match status" value="1"/>
</dbReference>
<dbReference type="SUPFAM" id="SSF49299">
    <property type="entry name" value="PKD domain"/>
    <property type="match status" value="1"/>
</dbReference>
<keyword evidence="8" id="KW-1015">Disulfide bond</keyword>
<dbReference type="NCBIfam" id="TIGR04183">
    <property type="entry name" value="Por_Secre_tail"/>
    <property type="match status" value="1"/>
</dbReference>
<dbReference type="GO" id="GO:0006508">
    <property type="term" value="P:proteolysis"/>
    <property type="evidence" value="ECO:0007669"/>
    <property type="project" value="UniProtKB-KW"/>
</dbReference>
<comment type="caution">
    <text evidence="10">The sequence shown here is derived from an EMBL/GenBank/DDBJ whole genome shotgun (WGS) entry which is preliminary data.</text>
</comment>
<dbReference type="SUPFAM" id="SSF63829">
    <property type="entry name" value="Calcium-dependent phosphotriesterase"/>
    <property type="match status" value="1"/>
</dbReference>
<feature type="domain" description="PKD" evidence="9">
    <location>
        <begin position="367"/>
        <end position="433"/>
    </location>
</feature>
<dbReference type="SUPFAM" id="SSF55486">
    <property type="entry name" value="Metalloproteases ('zincins'), catalytic domain"/>
    <property type="match status" value="1"/>
</dbReference>
<protein>
    <submittedName>
        <fullName evidence="10">T9SS type A sorting domain-containing protein</fullName>
    </submittedName>
</protein>
<dbReference type="CDD" id="cd00146">
    <property type="entry name" value="PKD"/>
    <property type="match status" value="1"/>
</dbReference>